<dbReference type="SUPFAM" id="SSF51735">
    <property type="entry name" value="NAD(P)-binding Rossmann-fold domains"/>
    <property type="match status" value="1"/>
</dbReference>
<dbReference type="EMBL" id="CAMXCT030000001">
    <property type="protein sequence ID" value="CAL4758913.1"/>
    <property type="molecule type" value="Genomic_DNA"/>
</dbReference>
<dbReference type="SUPFAM" id="SSF53335">
    <property type="entry name" value="S-adenosyl-L-methionine-dependent methyltransferases"/>
    <property type="match status" value="1"/>
</dbReference>
<dbReference type="EMBL" id="CAMXCT020000001">
    <property type="protein sequence ID" value="CAL1124976.1"/>
    <property type="molecule type" value="Genomic_DNA"/>
</dbReference>
<dbReference type="Gene3D" id="3.40.50.150">
    <property type="entry name" value="Vaccinia Virus protein VP39"/>
    <property type="match status" value="1"/>
</dbReference>
<evidence type="ECO:0000313" key="3">
    <source>
        <dbReference type="Proteomes" id="UP001152797"/>
    </source>
</evidence>
<dbReference type="Gene3D" id="3.30.360.10">
    <property type="entry name" value="Dihydrodipicolinate Reductase, domain 2"/>
    <property type="match status" value="1"/>
</dbReference>
<dbReference type="EMBL" id="CAMXCT010000001">
    <property type="protein sequence ID" value="CAI3971601.1"/>
    <property type="molecule type" value="Genomic_DNA"/>
</dbReference>
<dbReference type="InterPro" id="IPR050463">
    <property type="entry name" value="Gfo/Idh/MocA_oxidrdct_glycsds"/>
</dbReference>
<dbReference type="InterPro" id="IPR006311">
    <property type="entry name" value="TAT_signal"/>
</dbReference>
<reference evidence="2 3" key="2">
    <citation type="submission" date="2024-05" db="EMBL/GenBank/DDBJ databases">
        <authorList>
            <person name="Chen Y."/>
            <person name="Shah S."/>
            <person name="Dougan E. K."/>
            <person name="Thang M."/>
            <person name="Chan C."/>
        </authorList>
    </citation>
    <scope>NUCLEOTIDE SEQUENCE [LARGE SCALE GENOMIC DNA]</scope>
</reference>
<gene>
    <name evidence="1" type="ORF">C1SCF055_LOCUS191</name>
</gene>
<proteinExistence type="predicted"/>
<dbReference type="OrthoDB" id="10017101at2759"/>
<comment type="caution">
    <text evidence="1">The sequence shown here is derived from an EMBL/GenBank/DDBJ whole genome shotgun (WGS) entry which is preliminary data.</text>
</comment>
<dbReference type="InterPro" id="IPR029063">
    <property type="entry name" value="SAM-dependent_MTases_sf"/>
</dbReference>
<dbReference type="Pfam" id="PF13489">
    <property type="entry name" value="Methyltransf_23"/>
    <property type="match status" value="1"/>
</dbReference>
<accession>A0A9P1FD65</accession>
<dbReference type="PANTHER" id="PTHR43818">
    <property type="entry name" value="BCDNA.GH03377"/>
    <property type="match status" value="1"/>
</dbReference>
<dbReference type="PANTHER" id="PTHR43818:SF5">
    <property type="entry name" value="OXIDOREDUCTASE FAMILY PROTEIN"/>
    <property type="match status" value="1"/>
</dbReference>
<name>A0A9P1FD65_9DINO</name>
<evidence type="ECO:0000313" key="1">
    <source>
        <dbReference type="EMBL" id="CAI3971601.1"/>
    </source>
</evidence>
<dbReference type="AlphaFoldDB" id="A0A9P1FD65"/>
<sequence>MSQSDRHTTSRRDFLNTTGKVAAASTILAASAKSVHAGEDNTIQVALVGCGGRGSGAASNALSVENGPIKLVAMADVFQDRLDSSFGSLSSKFADKMDVPEERKFIGFDAYQKAMDCLNPGDVVIFATPPAFRWVHFQYAIDKGLNVFMEKPVTVDGPTSRRMFELGEASVAKNLKVGVGLMCRHCDARKELYDRIQNGEIGDILELRAYREAGPTGTAATGPRPEGVDELEYQIRNFHAFLWASGGAFSDFLIHNIDESCWMKNAWPVKADGTGGRHYRGDDIDQNFDAYSVEYTFDDGTKLFLRGRTIAGCHQEFASYAHGTKGAGVISTAAHTPAKCRIYNGHKMTKKNLAWAFPQPEPNPYQLEWDHLIDAIREDKSYNEVKRGVEASLVTSMGRMAAHTGQIITYDDILNGDHEFAPEVDKLTLNGPAPLQLAANGKYAIPLPGINSTRDDREPVVPSDLARPVSIDRHSLRRRDRERFWVADRERLQARYCDKISIASRAPMLLTTLTRIYGPRSASWMSWGGLAAQDFVGGFGSVDGEVVGREKADLLEDGGLVPIDVLVGEFVVAEVDDDHDGDLHLLAGGGNAGQHPVDLRCVGELADEFVDELIVPYCARDLHRCHVGRQTVHEVLPVESAECLASVSAGHGRDVIDVGVVDHRPDGEVLVVRFELVGEGEEFFRDAREYYRCPECGLVFVPERWFLSEAEERAVYDMHQNGPEDAGYRKFLGRLFEPVCERIAAGSRGLDFGSGPGPTLSVMFAEARHAVRIYDPFYADDASVFDAQFDFITASEVIEHLRRPREELRRLWKCLKPGGWLGIMTKRVIDREAFATWHYKSDPTHVCFYSTTTFEWLAGELEARLEVVGDDVVLLQKLVESE</sequence>
<dbReference type="InterPro" id="IPR036291">
    <property type="entry name" value="NAD(P)-bd_dom_sf"/>
</dbReference>
<dbReference type="Gene3D" id="3.40.50.720">
    <property type="entry name" value="NAD(P)-binding Rossmann-like Domain"/>
    <property type="match status" value="1"/>
</dbReference>
<protein>
    <submittedName>
        <fullName evidence="2">UDP-N-acetylglucosamine 3-dehydrogenase (UDP-GlcNAc oxidoreductase) (UDP-N-acetyl-alpha-D-glucosamine:NAD(+) 3-oxidoreductase)</fullName>
    </submittedName>
</protein>
<reference evidence="1" key="1">
    <citation type="submission" date="2022-10" db="EMBL/GenBank/DDBJ databases">
        <authorList>
            <person name="Chen Y."/>
            <person name="Dougan E. K."/>
            <person name="Chan C."/>
            <person name="Rhodes N."/>
            <person name="Thang M."/>
        </authorList>
    </citation>
    <scope>NUCLEOTIDE SEQUENCE</scope>
</reference>
<organism evidence="1">
    <name type="scientific">Cladocopium goreaui</name>
    <dbReference type="NCBI Taxonomy" id="2562237"/>
    <lineage>
        <taxon>Eukaryota</taxon>
        <taxon>Sar</taxon>
        <taxon>Alveolata</taxon>
        <taxon>Dinophyceae</taxon>
        <taxon>Suessiales</taxon>
        <taxon>Symbiodiniaceae</taxon>
        <taxon>Cladocopium</taxon>
    </lineage>
</organism>
<evidence type="ECO:0000313" key="2">
    <source>
        <dbReference type="EMBL" id="CAL4758913.1"/>
    </source>
</evidence>
<dbReference type="Proteomes" id="UP001152797">
    <property type="component" value="Unassembled WGS sequence"/>
</dbReference>
<dbReference type="PROSITE" id="PS51318">
    <property type="entry name" value="TAT"/>
    <property type="match status" value="1"/>
</dbReference>
<keyword evidence="3" id="KW-1185">Reference proteome</keyword>
<dbReference type="SUPFAM" id="SSF55347">
    <property type="entry name" value="Glyceraldehyde-3-phosphate dehydrogenase-like, C-terminal domain"/>
    <property type="match status" value="1"/>
</dbReference>